<dbReference type="PANTHER" id="PTHR28219">
    <property type="entry name" value="UPF0642 PROTEIN YBL028C"/>
    <property type="match status" value="1"/>
</dbReference>
<feature type="region of interest" description="Disordered" evidence="1">
    <location>
        <begin position="1"/>
        <end position="111"/>
    </location>
</feature>
<dbReference type="Pfam" id="PF10338">
    <property type="entry name" value="YBL028C_N"/>
    <property type="match status" value="1"/>
</dbReference>
<feature type="compositionally biased region" description="Basic and acidic residues" evidence="1">
    <location>
        <begin position="24"/>
        <end position="55"/>
    </location>
</feature>
<dbReference type="AlphaFoldDB" id="A0A1E3PIR7"/>
<proteinExistence type="predicted"/>
<name>A0A1E3PIR7_9ASCO</name>
<accession>A0A1E3PIR7</accession>
<dbReference type="EMBL" id="KV454411">
    <property type="protein sequence ID" value="ODQ64747.1"/>
    <property type="molecule type" value="Genomic_DNA"/>
</dbReference>
<feature type="domain" description="DUF2423" evidence="2">
    <location>
        <begin position="1"/>
        <end position="44"/>
    </location>
</feature>
<dbReference type="GO" id="GO:0030687">
    <property type="term" value="C:preribosome, large subunit precursor"/>
    <property type="evidence" value="ECO:0007669"/>
    <property type="project" value="TreeGrafter"/>
</dbReference>
<dbReference type="PANTHER" id="PTHR28219:SF1">
    <property type="entry name" value="UPF0642 PROTEIN YBL028C"/>
    <property type="match status" value="1"/>
</dbReference>
<dbReference type="Proteomes" id="UP000095009">
    <property type="component" value="Unassembled WGS sequence"/>
</dbReference>
<gene>
    <name evidence="3" type="ORF">NADFUDRAFT_52370</name>
</gene>
<feature type="compositionally biased region" description="Basic and acidic residues" evidence="1">
    <location>
        <begin position="65"/>
        <end position="83"/>
    </location>
</feature>
<reference evidence="3 4" key="1">
    <citation type="journal article" date="2016" name="Proc. Natl. Acad. Sci. U.S.A.">
        <title>Comparative genomics of biotechnologically important yeasts.</title>
        <authorList>
            <person name="Riley R."/>
            <person name="Haridas S."/>
            <person name="Wolfe K.H."/>
            <person name="Lopes M.R."/>
            <person name="Hittinger C.T."/>
            <person name="Goeker M."/>
            <person name="Salamov A.A."/>
            <person name="Wisecaver J.H."/>
            <person name="Long T.M."/>
            <person name="Calvey C.H."/>
            <person name="Aerts A.L."/>
            <person name="Barry K.W."/>
            <person name="Choi C."/>
            <person name="Clum A."/>
            <person name="Coughlan A.Y."/>
            <person name="Deshpande S."/>
            <person name="Douglass A.P."/>
            <person name="Hanson S.J."/>
            <person name="Klenk H.-P."/>
            <person name="LaButti K.M."/>
            <person name="Lapidus A."/>
            <person name="Lindquist E.A."/>
            <person name="Lipzen A.M."/>
            <person name="Meier-Kolthoff J.P."/>
            <person name="Ohm R.A."/>
            <person name="Otillar R.P."/>
            <person name="Pangilinan J.L."/>
            <person name="Peng Y."/>
            <person name="Rokas A."/>
            <person name="Rosa C.A."/>
            <person name="Scheuner C."/>
            <person name="Sibirny A.A."/>
            <person name="Slot J.C."/>
            <person name="Stielow J.B."/>
            <person name="Sun H."/>
            <person name="Kurtzman C.P."/>
            <person name="Blackwell M."/>
            <person name="Grigoriev I.V."/>
            <person name="Jeffries T.W."/>
        </authorList>
    </citation>
    <scope>NUCLEOTIDE SEQUENCE [LARGE SCALE GENOMIC DNA]</scope>
    <source>
        <strain evidence="3 4">DSM 6958</strain>
    </source>
</reference>
<feature type="compositionally biased region" description="Basic residues" evidence="1">
    <location>
        <begin position="1"/>
        <end position="20"/>
    </location>
</feature>
<feature type="compositionally biased region" description="Basic residues" evidence="1">
    <location>
        <begin position="84"/>
        <end position="111"/>
    </location>
</feature>
<evidence type="ECO:0000256" key="1">
    <source>
        <dbReference type="SAM" id="MobiDB-lite"/>
    </source>
</evidence>
<dbReference type="InterPro" id="IPR019434">
    <property type="entry name" value="DUF2423"/>
</dbReference>
<evidence type="ECO:0000259" key="2">
    <source>
        <dbReference type="Pfam" id="PF10338"/>
    </source>
</evidence>
<sequence length="111" mass="12875">MGKSLRSKQKLRMRGIKRKNITGPHEHDRAVRLAEHAKERLEEQIKSDEQAKDVSEDKDESMDVDAEKKKVDTHGWKGSGHEAWRHKKADKVKKRKSAIVFHKKGGKKNKK</sequence>
<keyword evidence="4" id="KW-1185">Reference proteome</keyword>
<evidence type="ECO:0000313" key="4">
    <source>
        <dbReference type="Proteomes" id="UP000095009"/>
    </source>
</evidence>
<organism evidence="3 4">
    <name type="scientific">Nadsonia fulvescens var. elongata DSM 6958</name>
    <dbReference type="NCBI Taxonomy" id="857566"/>
    <lineage>
        <taxon>Eukaryota</taxon>
        <taxon>Fungi</taxon>
        <taxon>Dikarya</taxon>
        <taxon>Ascomycota</taxon>
        <taxon>Saccharomycotina</taxon>
        <taxon>Dipodascomycetes</taxon>
        <taxon>Dipodascales</taxon>
        <taxon>Dipodascales incertae sedis</taxon>
        <taxon>Nadsonia</taxon>
    </lineage>
</organism>
<evidence type="ECO:0000313" key="3">
    <source>
        <dbReference type="EMBL" id="ODQ64747.1"/>
    </source>
</evidence>
<protein>
    <recommendedName>
        <fullName evidence="2">DUF2423 domain-containing protein</fullName>
    </recommendedName>
</protein>
<dbReference type="OrthoDB" id="4087970at2759"/>